<dbReference type="EMBL" id="AWXZ01000023">
    <property type="protein sequence ID" value="ESR25301.1"/>
    <property type="molecule type" value="Genomic_DNA"/>
</dbReference>
<comment type="caution">
    <text evidence="2">The sequence shown here is derived from an EMBL/GenBank/DDBJ whole genome shotgun (WGS) entry which is preliminary data.</text>
</comment>
<dbReference type="SUPFAM" id="SSF53756">
    <property type="entry name" value="UDP-Glycosyltransferase/glycogen phosphorylase"/>
    <property type="match status" value="1"/>
</dbReference>
<accession>V4RGL8</accession>
<dbReference type="RefSeq" id="WP_023431959.1">
    <property type="nucleotide sequence ID" value="NZ_AWXZ01000023.1"/>
</dbReference>
<dbReference type="AlphaFoldDB" id="V4RGL8"/>
<sequence length="363" mass="40037">MKIAIFGLSLSSSWGNGHATTYRALCRALHARGHEVVFLERDVPWYAAHRDFTSCDYCDLRLYSSLGDVDALRGEIEAADAVVLGSYVPEGVALAEKLLAFDVSPLAFYDIDTPVTLGKLSRGDHEYLTPDLVPRFDLYMSFSGGPALDTLTHEYGAVRARPLYCGVDVDHYRPLDVGKRWDLGYLGTYSPDRQPPLEALLIEPARRLPHMRFVVAGPQYPDDIAWPENVERIDHVGPADHPAFYSELRFALNVTRAEMVALGYSPSVRMFEAASCAAAIISDPWNGIETFFEPDREILLASTPEDVTSLLAGARVVDAAAVGAAGRRRILGDHSSARRAEQLEDWLAEARSRLSLTQARSAV</sequence>
<organism evidence="2 3">
    <name type="scientific">Lutibaculum baratangense AMV1</name>
    <dbReference type="NCBI Taxonomy" id="631454"/>
    <lineage>
        <taxon>Bacteria</taxon>
        <taxon>Pseudomonadati</taxon>
        <taxon>Pseudomonadota</taxon>
        <taxon>Alphaproteobacteria</taxon>
        <taxon>Hyphomicrobiales</taxon>
        <taxon>Tepidamorphaceae</taxon>
        <taxon>Lutibaculum</taxon>
    </lineage>
</organism>
<dbReference type="Pfam" id="PF13524">
    <property type="entry name" value="Glyco_trans_1_2"/>
    <property type="match status" value="1"/>
</dbReference>
<dbReference type="Proteomes" id="UP000017819">
    <property type="component" value="Unassembled WGS sequence"/>
</dbReference>
<evidence type="ECO:0000259" key="1">
    <source>
        <dbReference type="Pfam" id="PF13524"/>
    </source>
</evidence>
<dbReference type="eggNOG" id="COG4641">
    <property type="taxonomic scope" value="Bacteria"/>
</dbReference>
<dbReference type="InterPro" id="IPR055259">
    <property type="entry name" value="YkvP/CgeB_Glyco_trans-like"/>
</dbReference>
<proteinExistence type="predicted"/>
<reference evidence="2 3" key="1">
    <citation type="journal article" date="2014" name="Genome Announc.">
        <title>Draft Genome Sequence of Lutibaculum baratangense Strain AMV1T, Isolated from a Mud Volcano in Andamans, India.</title>
        <authorList>
            <person name="Singh A."/>
            <person name="Sreenivas A."/>
            <person name="Sathyanarayana Reddy G."/>
            <person name="Pinnaka A.K."/>
            <person name="Shivaji S."/>
        </authorList>
    </citation>
    <scope>NUCLEOTIDE SEQUENCE [LARGE SCALE GENOMIC DNA]</scope>
    <source>
        <strain evidence="2 3">AMV1</strain>
    </source>
</reference>
<dbReference type="OrthoDB" id="9774625at2"/>
<dbReference type="Gene3D" id="3.40.50.2000">
    <property type="entry name" value="Glycogen Phosphorylase B"/>
    <property type="match status" value="1"/>
</dbReference>
<feature type="domain" description="Spore protein YkvP/CgeB glycosyl transferase-like" evidence="1">
    <location>
        <begin position="199"/>
        <end position="345"/>
    </location>
</feature>
<evidence type="ECO:0000313" key="3">
    <source>
        <dbReference type="Proteomes" id="UP000017819"/>
    </source>
</evidence>
<dbReference type="PATRIC" id="fig|631454.5.peg.1797"/>
<dbReference type="STRING" id="631454.N177_1818"/>
<gene>
    <name evidence="2" type="ORF">N177_1818</name>
</gene>
<keyword evidence="3" id="KW-1185">Reference proteome</keyword>
<evidence type="ECO:0000313" key="2">
    <source>
        <dbReference type="EMBL" id="ESR25301.1"/>
    </source>
</evidence>
<name>V4RGL8_9HYPH</name>
<protein>
    <recommendedName>
        <fullName evidence="1">Spore protein YkvP/CgeB glycosyl transferase-like domain-containing protein</fullName>
    </recommendedName>
</protein>